<reference evidence="4" key="1">
    <citation type="submission" date="2016-05" db="EMBL/GenBank/DDBJ databases">
        <authorList>
            <person name="Naeem Raeece"/>
        </authorList>
    </citation>
    <scope>NUCLEOTIDE SEQUENCE [LARGE SCALE GENOMIC DNA]</scope>
</reference>
<name>A0A1A8X8A8_PLAMA</name>
<feature type="region of interest" description="Disordered" evidence="1">
    <location>
        <begin position="58"/>
        <end position="79"/>
    </location>
</feature>
<protein>
    <recommendedName>
        <fullName evidence="5">Fam-m protein</fullName>
    </recommendedName>
</protein>
<feature type="compositionally biased region" description="Basic and acidic residues" evidence="1">
    <location>
        <begin position="58"/>
        <end position="77"/>
    </location>
</feature>
<evidence type="ECO:0000313" key="3">
    <source>
        <dbReference type="EMBL" id="SBT01478.1"/>
    </source>
</evidence>
<gene>
    <name evidence="3" type="ORF">PMALA_081940</name>
</gene>
<dbReference type="EMBL" id="FLQW01007070">
    <property type="protein sequence ID" value="SBT01478.1"/>
    <property type="molecule type" value="Genomic_DNA"/>
</dbReference>
<keyword evidence="2" id="KW-0472">Membrane</keyword>
<dbReference type="Pfam" id="PF12420">
    <property type="entry name" value="DUF3671"/>
    <property type="match status" value="1"/>
</dbReference>
<accession>A0A1A8X8A8</accession>
<keyword evidence="2" id="KW-1133">Transmembrane helix</keyword>
<dbReference type="AlphaFoldDB" id="A0A1A8X8A8"/>
<evidence type="ECO:0000256" key="2">
    <source>
        <dbReference type="SAM" id="Phobius"/>
    </source>
</evidence>
<feature type="transmembrane region" description="Helical" evidence="2">
    <location>
        <begin position="138"/>
        <end position="158"/>
    </location>
</feature>
<dbReference type="Proteomes" id="UP000078597">
    <property type="component" value="Unassembled WGS sequence"/>
</dbReference>
<organism evidence="3 4">
    <name type="scientific">Plasmodium malariae</name>
    <dbReference type="NCBI Taxonomy" id="5858"/>
    <lineage>
        <taxon>Eukaryota</taxon>
        <taxon>Sar</taxon>
        <taxon>Alveolata</taxon>
        <taxon>Apicomplexa</taxon>
        <taxon>Aconoidasida</taxon>
        <taxon>Haemosporida</taxon>
        <taxon>Plasmodiidae</taxon>
        <taxon>Plasmodium</taxon>
        <taxon>Plasmodium (Plasmodium)</taxon>
    </lineage>
</organism>
<dbReference type="VEuPathDB" id="PlasmoDB:PmUG01_00033000"/>
<keyword evidence="2" id="KW-0812">Transmembrane</keyword>
<proteinExistence type="predicted"/>
<evidence type="ECO:0000313" key="4">
    <source>
        <dbReference type="Proteomes" id="UP000078597"/>
    </source>
</evidence>
<evidence type="ECO:0000256" key="1">
    <source>
        <dbReference type="SAM" id="MobiDB-lite"/>
    </source>
</evidence>
<sequence>MYHFSNELLTLKKSLNENYSVGRKLNTSNIPLLDKNKQYTDSVRMGLKQNVSYNTKHEKKDLYSSEEVKKRNNKHENGNSLNKAHYYTEVIDYNNGMFDGKYFHFEKKWIKKKDYDSFLEKNRRIRSIELKKIKFRSYGLGVTIFVIFFLFGIGLPILQGTGILEIIGNKLDVGIFNEWSKGIKAFLEQINLTEIQLYVILYFLLLLILAIIIIIAITKIFINNEKCKKLTLTSD</sequence>
<feature type="transmembrane region" description="Helical" evidence="2">
    <location>
        <begin position="195"/>
        <end position="222"/>
    </location>
</feature>
<evidence type="ECO:0008006" key="5">
    <source>
        <dbReference type="Google" id="ProtNLM"/>
    </source>
</evidence>
<dbReference type="InterPro" id="IPR022139">
    <property type="entry name" value="Fam-L/Fam-M-like_plasmodium"/>
</dbReference>